<dbReference type="PROSITE" id="PS51318">
    <property type="entry name" value="TAT"/>
    <property type="match status" value="1"/>
</dbReference>
<comment type="caution">
    <text evidence="3">The sequence shown here is derived from an EMBL/GenBank/DDBJ whole genome shotgun (WGS) entry which is preliminary data.</text>
</comment>
<dbReference type="InterPro" id="IPR006311">
    <property type="entry name" value="TAT_signal"/>
</dbReference>
<reference evidence="3" key="1">
    <citation type="journal article" date="2021" name="Front. Microbiol.">
        <title>Comprehensive Comparative Genomics and Phenotyping of Methylobacterium Species.</title>
        <authorList>
            <person name="Alessa O."/>
            <person name="Ogura Y."/>
            <person name="Fujitani Y."/>
            <person name="Takami H."/>
            <person name="Hayashi T."/>
            <person name="Sahin N."/>
            <person name="Tani A."/>
        </authorList>
    </citation>
    <scope>NUCLEOTIDE SEQUENCE</scope>
    <source>
        <strain evidence="3">DSM 17168</strain>
    </source>
</reference>
<evidence type="ECO:0000256" key="2">
    <source>
        <dbReference type="SAM" id="SignalP"/>
    </source>
</evidence>
<proteinExistence type="predicted"/>
<evidence type="ECO:0000256" key="1">
    <source>
        <dbReference type="SAM" id="MobiDB-lite"/>
    </source>
</evidence>
<feature type="signal peptide" evidence="2">
    <location>
        <begin position="1"/>
        <end position="22"/>
    </location>
</feature>
<dbReference type="EMBL" id="BPQQ01000058">
    <property type="protein sequence ID" value="GJE02619.1"/>
    <property type="molecule type" value="Genomic_DNA"/>
</dbReference>
<accession>A0ABQ4SLI7</accession>
<evidence type="ECO:0000313" key="4">
    <source>
        <dbReference type="Proteomes" id="UP001055153"/>
    </source>
</evidence>
<feature type="compositionally biased region" description="Pro residues" evidence="1">
    <location>
        <begin position="141"/>
        <end position="153"/>
    </location>
</feature>
<feature type="region of interest" description="Disordered" evidence="1">
    <location>
        <begin position="20"/>
        <end position="46"/>
    </location>
</feature>
<feature type="compositionally biased region" description="Pro residues" evidence="1">
    <location>
        <begin position="28"/>
        <end position="41"/>
    </location>
</feature>
<dbReference type="Proteomes" id="UP001055153">
    <property type="component" value="Unassembled WGS sequence"/>
</dbReference>
<evidence type="ECO:0000313" key="3">
    <source>
        <dbReference type="EMBL" id="GJE02619.1"/>
    </source>
</evidence>
<sequence length="153" mass="15452">MTTMRPFLAAAALAALAAPAAAQQRPAPKAPPPPKEAPPPDATAGALFPCRSDKEVCYVGVAREGKLVVLFTNDPKGEEISGRPVAITDGSADLAKTEGKVVMLVGSLDPKAGFARAEIVDVAGPLVAFAIKSAVGGGGEEPPPPPGPAPKRR</sequence>
<reference evidence="3" key="2">
    <citation type="submission" date="2021-08" db="EMBL/GenBank/DDBJ databases">
        <authorList>
            <person name="Tani A."/>
            <person name="Ola A."/>
            <person name="Ogura Y."/>
            <person name="Katsura K."/>
            <person name="Hayashi T."/>
        </authorList>
    </citation>
    <scope>NUCLEOTIDE SEQUENCE</scope>
    <source>
        <strain evidence="3">DSM 17168</strain>
    </source>
</reference>
<feature type="region of interest" description="Disordered" evidence="1">
    <location>
        <begin position="133"/>
        <end position="153"/>
    </location>
</feature>
<keyword evidence="4" id="KW-1185">Reference proteome</keyword>
<organism evidence="3 4">
    <name type="scientific">Methylobacterium isbiliense</name>
    <dbReference type="NCBI Taxonomy" id="315478"/>
    <lineage>
        <taxon>Bacteria</taxon>
        <taxon>Pseudomonadati</taxon>
        <taxon>Pseudomonadota</taxon>
        <taxon>Alphaproteobacteria</taxon>
        <taxon>Hyphomicrobiales</taxon>
        <taxon>Methylobacteriaceae</taxon>
        <taxon>Methylobacterium</taxon>
    </lineage>
</organism>
<protein>
    <submittedName>
        <fullName evidence="3">Uncharacterized protein</fullName>
    </submittedName>
</protein>
<feature type="chain" id="PRO_5047009900" evidence="2">
    <location>
        <begin position="23"/>
        <end position="153"/>
    </location>
</feature>
<name>A0ABQ4SLI7_9HYPH</name>
<keyword evidence="2" id="KW-0732">Signal</keyword>
<gene>
    <name evidence="3" type="ORF">GMJLKIPL_4568</name>
</gene>